<dbReference type="GO" id="GO:0016757">
    <property type="term" value="F:glycosyltransferase activity"/>
    <property type="evidence" value="ECO:0007669"/>
    <property type="project" value="UniProtKB-KW"/>
</dbReference>
<dbReference type="Gene3D" id="3.40.50.2000">
    <property type="entry name" value="Glycogen Phosphorylase B"/>
    <property type="match status" value="2"/>
</dbReference>
<keyword evidence="3 5" id="KW-0808">Transferase</keyword>
<evidence type="ECO:0000259" key="4">
    <source>
        <dbReference type="Pfam" id="PF00534"/>
    </source>
</evidence>
<dbReference type="SUPFAM" id="SSF53756">
    <property type="entry name" value="UDP-Glycosyltransferase/glycogen phosphorylase"/>
    <property type="match status" value="1"/>
</dbReference>
<evidence type="ECO:0000313" key="6">
    <source>
        <dbReference type="EMBL" id="QCN89258.1"/>
    </source>
</evidence>
<dbReference type="KEGG" id="sgd:ELQ87_05965"/>
<evidence type="ECO:0000256" key="3">
    <source>
        <dbReference type="ARBA" id="ARBA00022679"/>
    </source>
</evidence>
<dbReference type="PANTHER" id="PTHR12526">
    <property type="entry name" value="GLYCOSYLTRANSFERASE"/>
    <property type="match status" value="1"/>
</dbReference>
<gene>
    <name evidence="6" type="ORF">DDJ31_33390</name>
    <name evidence="5" type="ORF">ELQ87_05965</name>
</gene>
<dbReference type="Proteomes" id="UP000271291">
    <property type="component" value="Chromosome"/>
</dbReference>
<organism evidence="5 7">
    <name type="scientific">Streptomyces griseoviridis</name>
    <dbReference type="NCBI Taxonomy" id="45398"/>
    <lineage>
        <taxon>Bacteria</taxon>
        <taxon>Bacillati</taxon>
        <taxon>Actinomycetota</taxon>
        <taxon>Actinomycetes</taxon>
        <taxon>Kitasatosporales</taxon>
        <taxon>Streptomycetaceae</taxon>
        <taxon>Streptomyces</taxon>
    </lineage>
</organism>
<feature type="domain" description="Glycosyl transferase family 1" evidence="4">
    <location>
        <begin position="206"/>
        <end position="364"/>
    </location>
</feature>
<accession>A0A3Q9KM58</accession>
<dbReference type="AlphaFoldDB" id="A0A3Q9KM58"/>
<dbReference type="EMBL" id="CP034687">
    <property type="protein sequence ID" value="AZS83888.1"/>
    <property type="molecule type" value="Genomic_DNA"/>
</dbReference>
<dbReference type="PANTHER" id="PTHR12526:SF510">
    <property type="entry name" value="D-INOSITOL 3-PHOSPHATE GLYCOSYLTRANSFERASE"/>
    <property type="match status" value="1"/>
</dbReference>
<proteinExistence type="predicted"/>
<reference evidence="5 7" key="2">
    <citation type="submission" date="2018-12" db="EMBL/GenBank/DDBJ databases">
        <title>Streptomyces griseoviridis F1-27 complete genome.</title>
        <authorList>
            <person name="Mariita R.M."/>
            <person name="Sello J.K."/>
        </authorList>
    </citation>
    <scope>NUCLEOTIDE SEQUENCE [LARGE SCALE GENOMIC DNA]</scope>
    <source>
        <strain evidence="5 7">F1-27</strain>
    </source>
</reference>
<dbReference type="OrthoDB" id="9765330at2"/>
<evidence type="ECO:0000256" key="2">
    <source>
        <dbReference type="ARBA" id="ARBA00022676"/>
    </source>
</evidence>
<dbReference type="Proteomes" id="UP000501753">
    <property type="component" value="Chromosome"/>
</dbReference>
<reference evidence="6 8" key="1">
    <citation type="submission" date="2018-04" db="EMBL/GenBank/DDBJ databases">
        <title>Complete genome sequences of Streptomyces griseoviridis K61 and characterization of antagonistic properties of biological control agents.</title>
        <authorList>
            <person name="Mariita R.M."/>
            <person name="Sello J.K."/>
        </authorList>
    </citation>
    <scope>NUCLEOTIDE SEQUENCE [LARGE SCALE GENOMIC DNA]</scope>
    <source>
        <strain evidence="6 8">K61</strain>
    </source>
</reference>
<sequence>MTDLTVDRARLGYVPAQHAPLKIAESVLRMSLNSVHFVLPGGVDDPAVPSGGNAYDRRICLDLPGFGWQVHKHTVDGAWPRPGAGARAELARVLAEFPDDTVVLIDGLVACGVPEVVVPEAARLRLAVLVHLPLADETGLDPAVAAELDARERDVLRAAPAVVATSDWAVRRLVSHHGLAPERVHVAAPGADIAPLASGTDGVSRLLCVAAVTPRKGQHRLVEALAAAADLPWSCVCVGALGQDPEYVAHLRELIRAHGLEDRIHLAGAQAGAALDASYAAADLMVLTSYAETYGMAVTEALARGIPVLATDVGGLPEAVGRAPDGGVPGILVPPENPAALASELRGWFGEADVRRRLKAAARGRRAALDGWATTARSLAGVLGRLPSEPRRAA</sequence>
<dbReference type="InterPro" id="IPR001296">
    <property type="entry name" value="Glyco_trans_1"/>
</dbReference>
<dbReference type="CDD" id="cd03801">
    <property type="entry name" value="GT4_PimA-like"/>
    <property type="match status" value="1"/>
</dbReference>
<dbReference type="Pfam" id="PF00534">
    <property type="entry name" value="Glycos_transf_1"/>
    <property type="match status" value="1"/>
</dbReference>
<keyword evidence="2" id="KW-0328">Glycosyltransferase</keyword>
<evidence type="ECO:0000313" key="7">
    <source>
        <dbReference type="Proteomes" id="UP000271291"/>
    </source>
</evidence>
<dbReference type="RefSeq" id="WP_127176796.1">
    <property type="nucleotide sequence ID" value="NZ_CP029078.1"/>
</dbReference>
<evidence type="ECO:0000313" key="5">
    <source>
        <dbReference type="EMBL" id="AZS83888.1"/>
    </source>
</evidence>
<evidence type="ECO:0000256" key="1">
    <source>
        <dbReference type="ARBA" id="ARBA00021292"/>
    </source>
</evidence>
<evidence type="ECO:0000313" key="8">
    <source>
        <dbReference type="Proteomes" id="UP000501753"/>
    </source>
</evidence>
<protein>
    <recommendedName>
        <fullName evidence="1">D-inositol 3-phosphate glycosyltransferase</fullName>
    </recommendedName>
</protein>
<keyword evidence="8" id="KW-1185">Reference proteome</keyword>
<name>A0A3Q9KM58_STRGD</name>
<dbReference type="EMBL" id="CP029078">
    <property type="protein sequence ID" value="QCN89258.1"/>
    <property type="molecule type" value="Genomic_DNA"/>
</dbReference>